<evidence type="ECO:0000313" key="13">
    <source>
        <dbReference type="Proteomes" id="UP000266568"/>
    </source>
</evidence>
<dbReference type="Proteomes" id="UP000266568">
    <property type="component" value="Unassembled WGS sequence"/>
</dbReference>
<dbReference type="Gene3D" id="1.20.1530.20">
    <property type="match status" value="1"/>
</dbReference>
<evidence type="ECO:0000259" key="11">
    <source>
        <dbReference type="Pfam" id="PF02254"/>
    </source>
</evidence>
<dbReference type="GO" id="GO:1902600">
    <property type="term" value="P:proton transmembrane transport"/>
    <property type="evidence" value="ECO:0007669"/>
    <property type="project" value="InterPro"/>
</dbReference>
<dbReference type="InterPro" id="IPR036291">
    <property type="entry name" value="NAD(P)-bd_dom_sf"/>
</dbReference>
<feature type="domain" description="Cation/H+ exchanger transmembrane" evidence="10">
    <location>
        <begin position="22"/>
        <end position="389"/>
    </location>
</feature>
<gene>
    <name evidence="12" type="ORF">DFR49_3728</name>
</gene>
<evidence type="ECO:0000256" key="4">
    <source>
        <dbReference type="ARBA" id="ARBA00022475"/>
    </source>
</evidence>
<dbReference type="AlphaFoldDB" id="A0A397NQ84"/>
<dbReference type="GO" id="GO:0006813">
    <property type="term" value="P:potassium ion transport"/>
    <property type="evidence" value="ECO:0007669"/>
    <property type="project" value="InterPro"/>
</dbReference>
<dbReference type="PANTHER" id="PTHR32507">
    <property type="entry name" value="NA(+)/H(+) ANTIPORTER 1"/>
    <property type="match status" value="1"/>
</dbReference>
<dbReference type="InterPro" id="IPR003148">
    <property type="entry name" value="RCK_N"/>
</dbReference>
<proteinExistence type="predicted"/>
<evidence type="ECO:0000256" key="1">
    <source>
        <dbReference type="ARBA" id="ARBA00004651"/>
    </source>
</evidence>
<keyword evidence="3" id="KW-0050">Antiport</keyword>
<evidence type="ECO:0000256" key="7">
    <source>
        <dbReference type="ARBA" id="ARBA00023065"/>
    </source>
</evidence>
<dbReference type="Pfam" id="PF00999">
    <property type="entry name" value="Na_H_Exchanger"/>
    <property type="match status" value="1"/>
</dbReference>
<dbReference type="SUPFAM" id="SSF51735">
    <property type="entry name" value="NAD(P)-binding Rossmann-fold domains"/>
    <property type="match status" value="1"/>
</dbReference>
<dbReference type="Pfam" id="PF02254">
    <property type="entry name" value="TrkA_N"/>
    <property type="match status" value="1"/>
</dbReference>
<dbReference type="InterPro" id="IPR038770">
    <property type="entry name" value="Na+/solute_symporter_sf"/>
</dbReference>
<sequence length="618" mass="66102">MSESLMLKMALIGLLGVGAQWVAWRTGKPAIVLMLIAGIVAGPVLGWIVPERDFGDLQEPIIKLAVAVILFAAGLSLNFRDLRHAGPAVLRLVVIGVPVGAVLGTLASHYAAGLPLGISAVFGGIMVVTGPTVIGPMLRTLRVPARTRDILKWEGIVNDPIGALLGAAIYAYITYAGVSRDAMAIGFDIAAAAAIATGLGVALGYAVTTLFPRGYVPEFLMAPVLLVTVIGGFVLADIIKHETGLITVTVMGVVMANRPMYSSTALRRFKEDLAVLLISGVFIILSATLDYEVIQHFRLRFVLFLVLLLFAIRPATVLASLAFSAVPWRERLFIAWIAPRGIVAVAVTGLFSLRLADFGFIGARDLQSLGFAVVIVTIFAHSFSASWWARRLGIDKGKELGVLLIGANGWTNAFGSALKQYGLAVTVADTSKFALRGARKQDLEVHRGDVLDEATQDQLDMGRFQQVIAATENDAYNALVCSDLGPELGVDRLAQTGHDEDLPSHVRARVLLPSGAPIDALQGRIEAGWTFSRTNITEKFGYDQFRAQLPEGAEPVAVLDGDNHLLLFSTKARPVIEPGDSVIAFYPPEPPRQAAAKRKAEDAPPEPPVADDGTPRLF</sequence>
<keyword evidence="2" id="KW-0813">Transport</keyword>
<reference evidence="12 13" key="1">
    <citation type="submission" date="2018-08" db="EMBL/GenBank/DDBJ databases">
        <title>Genomic Encyclopedia of Type Strains, Phase IV (KMG-IV): sequencing the most valuable type-strain genomes for metagenomic binning, comparative biology and taxonomic classification.</title>
        <authorList>
            <person name="Goeker M."/>
        </authorList>
    </citation>
    <scope>NUCLEOTIDE SEQUENCE [LARGE SCALE GENOMIC DNA]</scope>
    <source>
        <strain evidence="12 13">DSM 25527</strain>
    </source>
</reference>
<evidence type="ECO:0000256" key="2">
    <source>
        <dbReference type="ARBA" id="ARBA00022448"/>
    </source>
</evidence>
<evidence type="ECO:0000259" key="10">
    <source>
        <dbReference type="Pfam" id="PF00999"/>
    </source>
</evidence>
<evidence type="ECO:0000256" key="3">
    <source>
        <dbReference type="ARBA" id="ARBA00022449"/>
    </source>
</evidence>
<dbReference type="RefSeq" id="WP_245968627.1">
    <property type="nucleotide sequence ID" value="NZ_QXDC01000004.1"/>
</dbReference>
<organism evidence="12 13">
    <name type="scientific">Hephaestia caeni</name>
    <dbReference type="NCBI Taxonomy" id="645617"/>
    <lineage>
        <taxon>Bacteria</taxon>
        <taxon>Pseudomonadati</taxon>
        <taxon>Pseudomonadota</taxon>
        <taxon>Alphaproteobacteria</taxon>
        <taxon>Sphingomonadales</taxon>
        <taxon>Sphingomonadaceae</taxon>
        <taxon>Hephaestia</taxon>
    </lineage>
</organism>
<comment type="subcellular location">
    <subcellularLocation>
        <location evidence="1">Cell membrane</location>
        <topology evidence="1">Multi-pass membrane protein</topology>
    </subcellularLocation>
</comment>
<evidence type="ECO:0000313" key="12">
    <source>
        <dbReference type="EMBL" id="RIA37839.1"/>
    </source>
</evidence>
<feature type="region of interest" description="Disordered" evidence="9">
    <location>
        <begin position="585"/>
        <end position="618"/>
    </location>
</feature>
<keyword evidence="6" id="KW-1133">Transmembrane helix</keyword>
<name>A0A397NQ84_9SPHN</name>
<evidence type="ECO:0000256" key="6">
    <source>
        <dbReference type="ARBA" id="ARBA00022989"/>
    </source>
</evidence>
<evidence type="ECO:0000256" key="9">
    <source>
        <dbReference type="SAM" id="MobiDB-lite"/>
    </source>
</evidence>
<keyword evidence="8" id="KW-0472">Membrane</keyword>
<feature type="domain" description="RCK N-terminal" evidence="11">
    <location>
        <begin position="402"/>
        <end position="482"/>
    </location>
</feature>
<dbReference type="Gene3D" id="3.40.50.720">
    <property type="entry name" value="NAD(P)-binding Rossmann-like Domain"/>
    <property type="match status" value="1"/>
</dbReference>
<dbReference type="InterPro" id="IPR006153">
    <property type="entry name" value="Cation/H_exchanger_TM"/>
</dbReference>
<evidence type="ECO:0000256" key="5">
    <source>
        <dbReference type="ARBA" id="ARBA00022692"/>
    </source>
</evidence>
<keyword evidence="4" id="KW-1003">Cell membrane</keyword>
<evidence type="ECO:0000256" key="8">
    <source>
        <dbReference type="ARBA" id="ARBA00023136"/>
    </source>
</evidence>
<dbReference type="PANTHER" id="PTHR32507:SF0">
    <property type="entry name" value="NA(+)_H(+) ANTIPORTER 2-RELATED"/>
    <property type="match status" value="1"/>
</dbReference>
<comment type="caution">
    <text evidence="12">The sequence shown here is derived from an EMBL/GenBank/DDBJ whole genome shotgun (WGS) entry which is preliminary data.</text>
</comment>
<dbReference type="GO" id="GO:0005886">
    <property type="term" value="C:plasma membrane"/>
    <property type="evidence" value="ECO:0007669"/>
    <property type="project" value="UniProtKB-SubCell"/>
</dbReference>
<keyword evidence="13" id="KW-1185">Reference proteome</keyword>
<keyword evidence="7" id="KW-0406">Ion transport</keyword>
<dbReference type="GO" id="GO:0015297">
    <property type="term" value="F:antiporter activity"/>
    <property type="evidence" value="ECO:0007669"/>
    <property type="project" value="UniProtKB-KW"/>
</dbReference>
<keyword evidence="5" id="KW-0812">Transmembrane</keyword>
<accession>A0A397NQ84</accession>
<dbReference type="EMBL" id="QXDC01000004">
    <property type="protein sequence ID" value="RIA37839.1"/>
    <property type="molecule type" value="Genomic_DNA"/>
</dbReference>
<protein>
    <submittedName>
        <fullName evidence="12">Sodium/proton antiporter (CPA1 family)</fullName>
    </submittedName>
</protein>